<name>A0A2A3WYX0_BREAU</name>
<evidence type="ECO:0000256" key="2">
    <source>
        <dbReference type="ARBA" id="ARBA00005102"/>
    </source>
</evidence>
<evidence type="ECO:0000256" key="4">
    <source>
        <dbReference type="ARBA" id="ARBA00016743"/>
    </source>
</evidence>
<dbReference type="CDD" id="cd19535">
    <property type="entry name" value="Cyc_NRPS"/>
    <property type="match status" value="1"/>
</dbReference>
<dbReference type="InterPro" id="IPR020845">
    <property type="entry name" value="AMP-binding_CS"/>
</dbReference>
<reference evidence="12 14" key="2">
    <citation type="submission" date="2018-10" db="EMBL/GenBank/DDBJ databases">
        <title>Brevibacterium genomes from Austrain hard cheese rinds.</title>
        <authorList>
            <person name="Anast J.M."/>
            <person name="Dzieciol M."/>
            <person name="Schultz D.L."/>
            <person name="Mann E."/>
            <person name="Wagner M."/>
            <person name="Schmitz-Esser S."/>
        </authorList>
    </citation>
    <scope>NUCLEOTIDE SEQUENCE [LARGE SCALE GENOMIC DNA]</scope>
    <source>
        <strain evidence="12 14">L261</strain>
    </source>
</reference>
<dbReference type="InterPro" id="IPR010071">
    <property type="entry name" value="AA_adenyl_dom"/>
</dbReference>
<dbReference type="InterPro" id="IPR001031">
    <property type="entry name" value="Thioesterase"/>
</dbReference>
<dbReference type="PROSITE" id="PS00455">
    <property type="entry name" value="AMP_BINDING"/>
    <property type="match status" value="1"/>
</dbReference>
<dbReference type="SUPFAM" id="SSF53335">
    <property type="entry name" value="S-adenosyl-L-methionine-dependent methyltransferases"/>
    <property type="match status" value="1"/>
</dbReference>
<dbReference type="GO" id="GO:0000036">
    <property type="term" value="F:acyl carrier activity"/>
    <property type="evidence" value="ECO:0007669"/>
    <property type="project" value="TreeGrafter"/>
</dbReference>
<dbReference type="SUPFAM" id="SSF53474">
    <property type="entry name" value="alpha/beta-Hydrolases"/>
    <property type="match status" value="1"/>
</dbReference>
<feature type="domain" description="Carrier" evidence="10">
    <location>
        <begin position="1454"/>
        <end position="1535"/>
    </location>
</feature>
<feature type="region of interest" description="Disordered" evidence="9">
    <location>
        <begin position="266"/>
        <end position="290"/>
    </location>
</feature>
<accession>A0A2A3WYX0</accession>
<keyword evidence="7" id="KW-0436">Ligase</keyword>
<organism evidence="11 13">
    <name type="scientific">Brevibacterium aurantiacum</name>
    <dbReference type="NCBI Taxonomy" id="273384"/>
    <lineage>
        <taxon>Bacteria</taxon>
        <taxon>Bacillati</taxon>
        <taxon>Actinomycetota</taxon>
        <taxon>Actinomycetes</taxon>
        <taxon>Micrococcales</taxon>
        <taxon>Brevibacteriaceae</taxon>
        <taxon>Brevibacterium</taxon>
    </lineage>
</organism>
<protein>
    <recommendedName>
        <fullName evidence="4">Phenyloxazoline synthase MbtB</fullName>
    </recommendedName>
    <alternativeName>
        <fullName evidence="8">Mycobactin synthetase protein B</fullName>
    </alternativeName>
</protein>
<evidence type="ECO:0000313" key="11">
    <source>
        <dbReference type="EMBL" id="PCC16835.1"/>
    </source>
</evidence>
<dbReference type="InterPro" id="IPR029058">
    <property type="entry name" value="AB_hydrolase_fold"/>
</dbReference>
<dbReference type="Gene3D" id="3.30.559.10">
    <property type="entry name" value="Chloramphenicol acetyltransferase-like domain"/>
    <property type="match status" value="1"/>
</dbReference>
<dbReference type="FunFam" id="3.30.559.10:FF:000023">
    <property type="entry name" value="Non-ribosomal peptide synthetase"/>
    <property type="match status" value="1"/>
</dbReference>
<comment type="similarity">
    <text evidence="3">Belongs to the ATP-dependent AMP-binding enzyme family. MbtB subfamily.</text>
</comment>
<reference evidence="11 13" key="1">
    <citation type="journal article" date="2017" name="Elife">
        <title>Extensive horizontal gene transfer in cheese-associated bacteria.</title>
        <authorList>
            <person name="Bonham K.S."/>
            <person name="Wolfe B.E."/>
            <person name="Dutton R.J."/>
        </authorList>
    </citation>
    <scope>NUCLEOTIDE SEQUENCE [LARGE SCALE GENOMIC DNA]</scope>
    <source>
        <strain evidence="11 13">JB5</strain>
    </source>
</reference>
<dbReference type="InterPro" id="IPR006162">
    <property type="entry name" value="Ppantetheine_attach_site"/>
</dbReference>
<dbReference type="PROSITE" id="PS50075">
    <property type="entry name" value="CARRIER"/>
    <property type="match status" value="1"/>
</dbReference>
<dbReference type="Pfam" id="PF00668">
    <property type="entry name" value="Condensation"/>
    <property type="match status" value="1"/>
</dbReference>
<keyword evidence="6" id="KW-0597">Phosphoprotein</keyword>
<dbReference type="Gene3D" id="3.40.50.980">
    <property type="match status" value="2"/>
</dbReference>
<proteinExistence type="inferred from homology"/>
<evidence type="ECO:0000256" key="3">
    <source>
        <dbReference type="ARBA" id="ARBA00007380"/>
    </source>
</evidence>
<dbReference type="Gene3D" id="3.30.300.30">
    <property type="match status" value="2"/>
</dbReference>
<evidence type="ECO:0000313" key="14">
    <source>
        <dbReference type="Proteomes" id="UP000297736"/>
    </source>
</evidence>
<dbReference type="InterPro" id="IPR029063">
    <property type="entry name" value="SAM-dependent_MTases_sf"/>
</dbReference>
<comment type="cofactor">
    <cofactor evidence="1">
        <name>pantetheine 4'-phosphate</name>
        <dbReference type="ChEBI" id="CHEBI:47942"/>
    </cofactor>
</comment>
<dbReference type="Gene3D" id="3.30.559.30">
    <property type="entry name" value="Nonribosomal peptide synthetase, condensation domain"/>
    <property type="match status" value="1"/>
</dbReference>
<dbReference type="InterPro" id="IPR041464">
    <property type="entry name" value="TubC_N"/>
</dbReference>
<dbReference type="FunFam" id="3.30.559.30:FF:000006">
    <property type="entry name" value="Yersiniabactin polyketide/non-ribosomal peptide synthetase"/>
    <property type="match status" value="1"/>
</dbReference>
<dbReference type="Pfam" id="PF00975">
    <property type="entry name" value="Thioesterase"/>
    <property type="match status" value="1"/>
</dbReference>
<dbReference type="CDD" id="cd02440">
    <property type="entry name" value="AdoMet_MTases"/>
    <property type="match status" value="1"/>
</dbReference>
<sequence>MNANALITELEHAGVHLWLDGDKLRFRGPRGVMSQERREQVSARRDEIIQLLRQQALPEAIPEPDACHAPFPLTDVQASYLLGRVRGNRLGGVGCHSYIEISFRSLDVDRLERAWQAVIDRHPMLRAVILQRGEQRVLPEVPRYRIAVTDLRGADREACQSHLTRTRAEIDHTVYVTHEWPLFTLRITRLPDQDILHLSIDMLIADFVSIQLLLADLDRSYSGVDTDEPRVTFRDYVLAHRQLPQHPEWRRDRSYWLDRIDTLPSAPELPAAGDGTPVAGPAPVEDSHPRFTRRTLRLSPQSWAALREAGRNHGLTPSGTLLSAYAEVIGRWSRHDRFSLNVTLQGRLPLHPDIDAVVGDFTSVIPLAVDHSAATYVERAMAVQNQLADDLDHRMFSGIEVLRELGRRHGSETALMPVVFTSALGLTRTTESDTGPTEGTADGLMTEATARYGISQTPQVHLDCQVLEDRGGLVVNWDVRDGAYPAGVIEDMFAAFESLLHVLAGGPASTEGPSDRDPASLQTWELQCPIPVPESQLRTRENLNRITTPAAPGPDAGLVHSPLLAAAHRTPDAPAIIAPDTTLTYQELVSAAAQLATLIPDHDSPVPVAVALDKGATQIAAVIAVLLAGRPYLPLDPRQPLTRQMSIVDDAGVDVLLTDGADPHTWPDALTVVPIDHIPAPDTAALVPAGSTGPDELAYVIYTSGSTGRPKGVAVSHHAVRATLDDIVDRFQLHPQDRVLGLSGLSFDLSVFDIFGTFAAGAAVVLPESHRRGDPARWAQLIDDHGVSVVNSVPAQPQMLVQYLRSQPESGRALLESVRLIMMSGDWIPTSLPGELSEVLPQAHQVSLGGATEASIWSIFHPIAEVPPHWRSIPYGVPLLAHSFAVRDEHGHDQPDWVPGELWIGGDALATGYFRDADLTAVRFITDPLSGARMYRTGDIGRYLPGGIIEFLGREDQQVKIRGHRIELAEVETAMQTFPPVAAAAVIVDGDRALERRLVGFYTRDHQREAAVPDQQLAVAAKDAAAGIVNGTDPDRLAEFADRMDRAARLSMTCALRELGLFSDPEVAYSTEGLLTQSGATPANRRVVRRWLRMLAADGLVTRTPEGDWTRLAPVTRQDVQDAWDSVEQAHHGLDDGAELITFLRSCAQELADLVRGEDSALSLLFPHGDIGTAEAAYKDNIISRYVNQAVTAVMRTLADQHTGTLHVLEVGAGVGGTTADVVTALAGTRIDYLFTDLSRFFLTDAQRQFSNVPGMRYGIFDINADLDGQDVEPGSYDVILCANVLHNAASADVVIDRLRALLVPGGRLVFIETVRENTSVMMSMEFLMTFDDTTRPDFADARHGQDRIFLTRDEWLDVLHRAGGAIEVCLPDDRVMEQFGQAAFCVRFGSDVDGVQDHGLSEWLSERLPEPMVPSRLIPVDALPLTANGKVDRAALAARVPRSQPAAIGTSDAPRDDLERRLATIWAELLGLETVGRNDDFFALGGDSLLIARLAEQLRTSVPEASDITWEALIPELMSRPTVMDLAAQLRRADSPRPLRVLRGASATSERRRVLVHDGSATLLPYRSLIASLDSDVPLLGLAPPRLDEYLARPTENLVTGLAEEYAELLAGGPPVELIGYCMGGMTALELARELRRRGTHVQRLTVIGSHRVPYLVEEPGLVEYGYARLRGIDPSAVGLPADPGAVGHEVRVALDRHGLVPKGSLDAVLGSYLTATRAERVSALAAQTGDTAEQLDQGLTVFTHSITGVVQWRPDPYDGPVEFLSHASDVPFLPGVVDEPTTFWRELCGPSLTIHDIPGDHFACLHDPHVDTVAAWIEHRDQQAER</sequence>
<dbReference type="InterPro" id="IPR001242">
    <property type="entry name" value="Condensation_dom"/>
</dbReference>
<evidence type="ECO:0000256" key="9">
    <source>
        <dbReference type="SAM" id="MobiDB-lite"/>
    </source>
</evidence>
<gene>
    <name evidence="11" type="ORF">CIK79_00070</name>
    <name evidence="12" type="ORF">EB834_19335</name>
</gene>
<dbReference type="InterPro" id="IPR036736">
    <property type="entry name" value="ACP-like_sf"/>
</dbReference>
<evidence type="ECO:0000256" key="1">
    <source>
        <dbReference type="ARBA" id="ARBA00001957"/>
    </source>
</evidence>
<comment type="caution">
    <text evidence="11">The sequence shown here is derived from an EMBL/GenBank/DDBJ whole genome shotgun (WGS) entry which is preliminary data.</text>
</comment>
<dbReference type="GO" id="GO:0043041">
    <property type="term" value="P:amino acid activation for nonribosomal peptide biosynthetic process"/>
    <property type="evidence" value="ECO:0007669"/>
    <property type="project" value="TreeGrafter"/>
</dbReference>
<dbReference type="PANTHER" id="PTHR45527:SF10">
    <property type="entry name" value="PYOCHELIN SYNTHASE PCHF"/>
    <property type="match status" value="1"/>
</dbReference>
<dbReference type="GO" id="GO:0031177">
    <property type="term" value="F:phosphopantetheine binding"/>
    <property type="evidence" value="ECO:0007669"/>
    <property type="project" value="TreeGrafter"/>
</dbReference>
<dbReference type="PANTHER" id="PTHR45527">
    <property type="entry name" value="NONRIBOSOMAL PEPTIDE SYNTHETASE"/>
    <property type="match status" value="1"/>
</dbReference>
<comment type="pathway">
    <text evidence="2">Siderophore biosynthesis; mycobactin biosynthesis.</text>
</comment>
<dbReference type="SUPFAM" id="SSF56801">
    <property type="entry name" value="Acetyl-CoA synthetase-like"/>
    <property type="match status" value="1"/>
</dbReference>
<dbReference type="FunFam" id="1.10.1200.10:FF:000016">
    <property type="entry name" value="Non-ribosomal peptide synthase"/>
    <property type="match status" value="1"/>
</dbReference>
<dbReference type="Pfam" id="PF08242">
    <property type="entry name" value="Methyltransf_12"/>
    <property type="match status" value="1"/>
</dbReference>
<dbReference type="SUPFAM" id="SSF47336">
    <property type="entry name" value="ACP-like"/>
    <property type="match status" value="1"/>
</dbReference>
<dbReference type="RefSeq" id="WP_096157087.1">
    <property type="nucleotide sequence ID" value="NZ_NRGX01000001.1"/>
</dbReference>
<dbReference type="SUPFAM" id="SSF52777">
    <property type="entry name" value="CoA-dependent acyltransferases"/>
    <property type="match status" value="2"/>
</dbReference>
<dbReference type="Gene3D" id="3.40.50.1820">
    <property type="entry name" value="alpha/beta hydrolase"/>
    <property type="match status" value="1"/>
</dbReference>
<evidence type="ECO:0000256" key="6">
    <source>
        <dbReference type="ARBA" id="ARBA00022553"/>
    </source>
</evidence>
<dbReference type="Gene3D" id="1.10.10.1830">
    <property type="entry name" value="Non-ribosomal peptide synthase, adenylation domain"/>
    <property type="match status" value="1"/>
</dbReference>
<dbReference type="InterPro" id="IPR009081">
    <property type="entry name" value="PP-bd_ACP"/>
</dbReference>
<dbReference type="InterPro" id="IPR000873">
    <property type="entry name" value="AMP-dep_synth/lig_dom"/>
</dbReference>
<dbReference type="Gene3D" id="2.30.38.10">
    <property type="entry name" value="Luciferase, Domain 3"/>
    <property type="match status" value="1"/>
</dbReference>
<dbReference type="Pfam" id="PF00501">
    <property type="entry name" value="AMP-binding"/>
    <property type="match status" value="1"/>
</dbReference>
<dbReference type="GO" id="GO:0016874">
    <property type="term" value="F:ligase activity"/>
    <property type="evidence" value="ECO:0007669"/>
    <property type="project" value="UniProtKB-KW"/>
</dbReference>
<dbReference type="Gene3D" id="3.40.50.150">
    <property type="entry name" value="Vaccinia Virus protein VP39"/>
    <property type="match status" value="1"/>
</dbReference>
<dbReference type="Gene3D" id="1.10.1200.10">
    <property type="entry name" value="ACP-like"/>
    <property type="match status" value="1"/>
</dbReference>
<dbReference type="InterPro" id="IPR044894">
    <property type="entry name" value="TubC_N_sf"/>
</dbReference>
<evidence type="ECO:0000256" key="5">
    <source>
        <dbReference type="ARBA" id="ARBA00022450"/>
    </source>
</evidence>
<evidence type="ECO:0000313" key="13">
    <source>
        <dbReference type="Proteomes" id="UP000218377"/>
    </source>
</evidence>
<evidence type="ECO:0000313" key="12">
    <source>
        <dbReference type="EMBL" id="TGD36528.1"/>
    </source>
</evidence>
<dbReference type="Pfam" id="PF00550">
    <property type="entry name" value="PP-binding"/>
    <property type="match status" value="1"/>
</dbReference>
<dbReference type="GO" id="GO:0005737">
    <property type="term" value="C:cytoplasm"/>
    <property type="evidence" value="ECO:0007669"/>
    <property type="project" value="TreeGrafter"/>
</dbReference>
<dbReference type="InterPro" id="IPR057737">
    <property type="entry name" value="Condensation_MtbB-like"/>
</dbReference>
<dbReference type="EMBL" id="NRGX01000001">
    <property type="protein sequence ID" value="PCC16835.1"/>
    <property type="molecule type" value="Genomic_DNA"/>
</dbReference>
<dbReference type="InterPro" id="IPR023213">
    <property type="entry name" value="CAT-like_dom_sf"/>
</dbReference>
<dbReference type="Proteomes" id="UP000218377">
    <property type="component" value="Unassembled WGS sequence"/>
</dbReference>
<dbReference type="Proteomes" id="UP000297736">
    <property type="component" value="Unassembled WGS sequence"/>
</dbReference>
<evidence type="ECO:0000256" key="7">
    <source>
        <dbReference type="ARBA" id="ARBA00022598"/>
    </source>
</evidence>
<dbReference type="NCBIfam" id="TIGR01733">
    <property type="entry name" value="AA-adenyl-dom"/>
    <property type="match status" value="1"/>
</dbReference>
<evidence type="ECO:0000256" key="8">
    <source>
        <dbReference type="ARBA" id="ARBA00033440"/>
    </source>
</evidence>
<evidence type="ECO:0000259" key="10">
    <source>
        <dbReference type="PROSITE" id="PS50075"/>
    </source>
</evidence>
<dbReference type="Pfam" id="PF18563">
    <property type="entry name" value="TubC_N"/>
    <property type="match status" value="1"/>
</dbReference>
<dbReference type="InterPro" id="IPR045851">
    <property type="entry name" value="AMP-bd_C_sf"/>
</dbReference>
<keyword evidence="5" id="KW-0596">Phosphopantetheine</keyword>
<dbReference type="EMBL" id="RHFF01000030">
    <property type="protein sequence ID" value="TGD36528.1"/>
    <property type="molecule type" value="Genomic_DNA"/>
</dbReference>
<dbReference type="PROSITE" id="PS00012">
    <property type="entry name" value="PHOSPHOPANTETHEINE"/>
    <property type="match status" value="1"/>
</dbReference>
<dbReference type="GO" id="GO:0009403">
    <property type="term" value="P:toxin biosynthetic process"/>
    <property type="evidence" value="ECO:0007669"/>
    <property type="project" value="UniProtKB-ARBA"/>
</dbReference>
<dbReference type="InterPro" id="IPR013217">
    <property type="entry name" value="Methyltransf_12"/>
</dbReference>